<evidence type="ECO:0000256" key="1">
    <source>
        <dbReference type="ARBA" id="ARBA00022630"/>
    </source>
</evidence>
<dbReference type="InterPro" id="IPR016164">
    <property type="entry name" value="FAD-linked_Oxase-like_C"/>
</dbReference>
<protein>
    <submittedName>
        <fullName evidence="3">D-arabinono-1,4-lactone oxidase</fullName>
    </submittedName>
</protein>
<dbReference type="SUPFAM" id="SSF55103">
    <property type="entry name" value="FAD-linked oxidases, C-terminal domain"/>
    <property type="match status" value="1"/>
</dbReference>
<name>A0A239CZ82_9BACT</name>
<dbReference type="GO" id="GO:0003824">
    <property type="term" value="F:catalytic activity"/>
    <property type="evidence" value="ECO:0007669"/>
    <property type="project" value="InterPro"/>
</dbReference>
<sequence length="103" mass="12266">MREVQTDNDTLLRYADQPMIAFVMYFSQHRTASADQDMGQMTRELIDAALRSGGRYYLPYRLHASGDEFEAAYPQSQDFFRLKRKYDPDNLFENEFYLKYARP</sequence>
<dbReference type="RefSeq" id="WP_089406509.1">
    <property type="nucleotide sequence ID" value="NZ_FZOU01000001.1"/>
</dbReference>
<dbReference type="Proteomes" id="UP000198356">
    <property type="component" value="Unassembled WGS sequence"/>
</dbReference>
<keyword evidence="2" id="KW-0274">FAD</keyword>
<keyword evidence="1" id="KW-0285">Flavoprotein</keyword>
<accession>A0A239CZ82</accession>
<keyword evidence="4" id="KW-1185">Reference proteome</keyword>
<evidence type="ECO:0000313" key="4">
    <source>
        <dbReference type="Proteomes" id="UP000198356"/>
    </source>
</evidence>
<proteinExistence type="predicted"/>
<dbReference type="GO" id="GO:0050660">
    <property type="term" value="F:flavin adenine dinucleotide binding"/>
    <property type="evidence" value="ECO:0007669"/>
    <property type="project" value="InterPro"/>
</dbReference>
<gene>
    <name evidence="3" type="ORF">SAMN05421770_101180</name>
</gene>
<dbReference type="EMBL" id="FZOU01000001">
    <property type="protein sequence ID" value="SNS24951.1"/>
    <property type="molecule type" value="Genomic_DNA"/>
</dbReference>
<dbReference type="Gene3D" id="1.10.45.10">
    <property type="entry name" value="Vanillyl-alcohol Oxidase, Chain A, domain 4"/>
    <property type="match status" value="1"/>
</dbReference>
<reference evidence="3 4" key="1">
    <citation type="submission" date="2017-06" db="EMBL/GenBank/DDBJ databases">
        <authorList>
            <person name="Kim H.J."/>
            <person name="Triplett B.A."/>
        </authorList>
    </citation>
    <scope>NUCLEOTIDE SEQUENCE [LARGE SCALE GENOMIC DNA]</scope>
    <source>
        <strain evidence="3 4">DSM 18704</strain>
    </source>
</reference>
<dbReference type="InterPro" id="IPR016171">
    <property type="entry name" value="Vanillyl_alc_oxidase_C-sub2"/>
</dbReference>
<evidence type="ECO:0000313" key="3">
    <source>
        <dbReference type="EMBL" id="SNS24951.1"/>
    </source>
</evidence>
<dbReference type="AlphaFoldDB" id="A0A239CZ82"/>
<organism evidence="3 4">
    <name type="scientific">Granulicella rosea</name>
    <dbReference type="NCBI Taxonomy" id="474952"/>
    <lineage>
        <taxon>Bacteria</taxon>
        <taxon>Pseudomonadati</taxon>
        <taxon>Acidobacteriota</taxon>
        <taxon>Terriglobia</taxon>
        <taxon>Terriglobales</taxon>
        <taxon>Acidobacteriaceae</taxon>
        <taxon>Granulicella</taxon>
    </lineage>
</organism>
<evidence type="ECO:0000256" key="2">
    <source>
        <dbReference type="ARBA" id="ARBA00022827"/>
    </source>
</evidence>